<dbReference type="Proteomes" id="UP001374579">
    <property type="component" value="Unassembled WGS sequence"/>
</dbReference>
<dbReference type="GO" id="GO:0008375">
    <property type="term" value="F:acetylglucosaminyltransferase activity"/>
    <property type="evidence" value="ECO:0007669"/>
    <property type="project" value="TreeGrafter"/>
</dbReference>
<dbReference type="PANTHER" id="PTHR12062">
    <property type="entry name" value="N-ACETYLGLUCOSAMINYLTRANSFERASE VI"/>
    <property type="match status" value="1"/>
</dbReference>
<feature type="domain" description="MGAT4 conserved region" evidence="4">
    <location>
        <begin position="2"/>
        <end position="206"/>
    </location>
</feature>
<dbReference type="Pfam" id="PF23524">
    <property type="entry name" value="MGAT4A_C"/>
    <property type="match status" value="1"/>
</dbReference>
<evidence type="ECO:0000256" key="3">
    <source>
        <dbReference type="ARBA" id="ARBA00022679"/>
    </source>
</evidence>
<evidence type="ECO:0000259" key="4">
    <source>
        <dbReference type="Pfam" id="PF04666"/>
    </source>
</evidence>
<name>A0AAN9G901_9CAEN</name>
<evidence type="ECO:0000256" key="2">
    <source>
        <dbReference type="ARBA" id="ARBA00022676"/>
    </source>
</evidence>
<dbReference type="AlphaFoldDB" id="A0AAN9G901"/>
<comment type="pathway">
    <text evidence="1">Protein modification; protein glycosylation.</text>
</comment>
<dbReference type="InterPro" id="IPR006759">
    <property type="entry name" value="Glyco_transf_54"/>
</dbReference>
<reference evidence="6 7" key="1">
    <citation type="submission" date="2024-02" db="EMBL/GenBank/DDBJ databases">
        <title>Chromosome-scale genome assembly of the rough periwinkle Littorina saxatilis.</title>
        <authorList>
            <person name="De Jode A."/>
            <person name="Faria R."/>
            <person name="Formenti G."/>
            <person name="Sims Y."/>
            <person name="Smith T.P."/>
            <person name="Tracey A."/>
            <person name="Wood J.M.D."/>
            <person name="Zagrodzka Z.B."/>
            <person name="Johannesson K."/>
            <person name="Butlin R.K."/>
            <person name="Leder E.H."/>
        </authorList>
    </citation>
    <scope>NUCLEOTIDE SEQUENCE [LARGE SCALE GENOMIC DNA]</scope>
    <source>
        <strain evidence="6">Snail1</strain>
        <tissue evidence="6">Muscle</tissue>
    </source>
</reference>
<evidence type="ECO:0000256" key="1">
    <source>
        <dbReference type="ARBA" id="ARBA00004922"/>
    </source>
</evidence>
<keyword evidence="2" id="KW-0328">Glycosyltransferase</keyword>
<dbReference type="GO" id="GO:0006487">
    <property type="term" value="P:protein N-linked glycosylation"/>
    <property type="evidence" value="ECO:0007669"/>
    <property type="project" value="TreeGrafter"/>
</dbReference>
<evidence type="ECO:0000313" key="7">
    <source>
        <dbReference type="Proteomes" id="UP001374579"/>
    </source>
</evidence>
<keyword evidence="7" id="KW-1185">Reference proteome</keyword>
<feature type="domain" description="MGAT4 A/B/C C-terminal" evidence="5">
    <location>
        <begin position="220"/>
        <end position="350"/>
    </location>
</feature>
<dbReference type="PANTHER" id="PTHR12062:SF33">
    <property type="entry name" value="ALPHA-1,6-MANNOSYL-GLYCOPROTEIN 4-BETA-N-ACETYLGLUCOSAMINYLTRANSFERASE-LIKE"/>
    <property type="match status" value="1"/>
</dbReference>
<comment type="caution">
    <text evidence="6">The sequence shown here is derived from an EMBL/GenBank/DDBJ whole genome shotgun (WGS) entry which is preliminary data.</text>
</comment>
<dbReference type="Pfam" id="PF04666">
    <property type="entry name" value="MGAT4_cons"/>
    <property type="match status" value="1"/>
</dbReference>
<gene>
    <name evidence="6" type="ORF">V1264_003220</name>
</gene>
<dbReference type="EMBL" id="JBAMIC010000012">
    <property type="protein sequence ID" value="KAK7099019.1"/>
    <property type="molecule type" value="Genomic_DNA"/>
</dbReference>
<accession>A0AAN9G901</accession>
<dbReference type="InterPro" id="IPR056576">
    <property type="entry name" value="MGAT4_A/B/C_C"/>
</dbReference>
<keyword evidence="3" id="KW-0808">Transferase</keyword>
<evidence type="ECO:0000259" key="5">
    <source>
        <dbReference type="Pfam" id="PF23524"/>
    </source>
</evidence>
<organism evidence="6 7">
    <name type="scientific">Littorina saxatilis</name>
    <dbReference type="NCBI Taxonomy" id="31220"/>
    <lineage>
        <taxon>Eukaryota</taxon>
        <taxon>Metazoa</taxon>
        <taxon>Spiralia</taxon>
        <taxon>Lophotrochozoa</taxon>
        <taxon>Mollusca</taxon>
        <taxon>Gastropoda</taxon>
        <taxon>Caenogastropoda</taxon>
        <taxon>Littorinimorpha</taxon>
        <taxon>Littorinoidea</taxon>
        <taxon>Littorinidae</taxon>
        <taxon>Littorina</taxon>
    </lineage>
</organism>
<protein>
    <submittedName>
        <fullName evidence="6">Uncharacterized protein</fullName>
    </submittedName>
</protein>
<evidence type="ECO:0000313" key="6">
    <source>
        <dbReference type="EMBL" id="KAK7099019.1"/>
    </source>
</evidence>
<sequence length="359" mass="41394">MSSMDAVQQNDVIIVIMVGDLDPGDRNDTFQELRGHFKEAIDAGNLHVIAPPHELYSNFKITKQTYGQPLPYVEWRSKQNFDYAYIMRYSAPLALYYMQLEDDVIAAQNYVTSIRQFIDEQKDAWTCLEFSELGFIGKLYRSKDLEKLSQLLMMFYQEQPVDYTYLYFNMLMTQLQKRLRNPTLFQHQGIHSSFPGKIQPLKDRYFDVMVKRYKGDNPSAEMFTTMKTYLNFVPRLPYANTDGYFWSYGAPVAGDTFILVFDFPQRLDRVVIDTGSESHPNDILESASLKASLTLIKNPARVECTNDIDLGVFAGGRIEVKGMADAIKFKVVCLQVEVQKNQDAWAIIREIAVFVLKES</sequence>
<dbReference type="InterPro" id="IPR057279">
    <property type="entry name" value="MGAT4"/>
</dbReference>
<proteinExistence type="predicted"/>